<gene>
    <name evidence="2" type="ORF">OJ1734_E02.7</name>
    <name evidence="1" type="ORF">P0585G03.30</name>
</gene>
<protein>
    <submittedName>
        <fullName evidence="2">Uncharacterized protein</fullName>
    </submittedName>
</protein>
<evidence type="ECO:0000313" key="1">
    <source>
        <dbReference type="EMBL" id="BAD15741.1"/>
    </source>
</evidence>
<dbReference type="Proteomes" id="UP000000763">
    <property type="component" value="Chromosome 2"/>
</dbReference>
<evidence type="ECO:0000313" key="2">
    <source>
        <dbReference type="EMBL" id="BAD16102.1"/>
    </source>
</evidence>
<dbReference type="AlphaFoldDB" id="Q6Z2V9"/>
<reference evidence="3" key="4">
    <citation type="journal article" date="2008" name="Nucleic Acids Res.">
        <title>The rice annotation project database (RAP-DB): 2008 update.</title>
        <authorList>
            <consortium name="The rice annotation project (RAP)"/>
        </authorList>
    </citation>
    <scope>GENOME REANNOTATION</scope>
    <source>
        <strain evidence="3">cv. Nipponbare</strain>
    </source>
</reference>
<reference evidence="2" key="2">
    <citation type="submission" date="2002-05" db="EMBL/GenBank/DDBJ databases">
        <title>Oryza sativa nipponbare(GA3) genomic DNA, chromosome 2, BAC clone:OJ1734_E02.</title>
        <authorList>
            <person name="Sasaki T."/>
            <person name="Matsumoto T."/>
            <person name="Katayose Y."/>
        </authorList>
    </citation>
    <scope>NUCLEOTIDE SEQUENCE</scope>
</reference>
<organism evidence="2 3">
    <name type="scientific">Oryza sativa subsp. japonica</name>
    <name type="common">Rice</name>
    <dbReference type="NCBI Taxonomy" id="39947"/>
    <lineage>
        <taxon>Eukaryota</taxon>
        <taxon>Viridiplantae</taxon>
        <taxon>Streptophyta</taxon>
        <taxon>Embryophyta</taxon>
        <taxon>Tracheophyta</taxon>
        <taxon>Spermatophyta</taxon>
        <taxon>Magnoliopsida</taxon>
        <taxon>Liliopsida</taxon>
        <taxon>Poales</taxon>
        <taxon>Poaceae</taxon>
        <taxon>BOP clade</taxon>
        <taxon>Oryzoideae</taxon>
        <taxon>Oryzeae</taxon>
        <taxon>Oryzinae</taxon>
        <taxon>Oryza</taxon>
        <taxon>Oryza sativa</taxon>
    </lineage>
</organism>
<evidence type="ECO:0000313" key="3">
    <source>
        <dbReference type="Proteomes" id="UP000000763"/>
    </source>
</evidence>
<reference evidence="1" key="1">
    <citation type="submission" date="2002-02" db="EMBL/GenBank/DDBJ databases">
        <title>Oryza sativa nipponbare(GA3) genomic DNA, chromosome 2, PAC clone:P0585G03.</title>
        <authorList>
            <person name="Sasaki T."/>
            <person name="Matsumoto T."/>
            <person name="Yamamoto K."/>
        </authorList>
    </citation>
    <scope>NUCLEOTIDE SEQUENCE</scope>
</reference>
<dbReference type="EMBL" id="AP004800">
    <property type="protein sequence ID" value="BAD15741.1"/>
    <property type="molecule type" value="Genomic_DNA"/>
</dbReference>
<reference evidence="3" key="3">
    <citation type="journal article" date="2005" name="Nature">
        <title>The map-based sequence of the rice genome.</title>
        <authorList>
            <consortium name="International rice genome sequencing project (IRGSP)"/>
            <person name="Matsumoto T."/>
            <person name="Wu J."/>
            <person name="Kanamori H."/>
            <person name="Katayose Y."/>
            <person name="Fujisawa M."/>
            <person name="Namiki N."/>
            <person name="Mizuno H."/>
            <person name="Yamamoto K."/>
            <person name="Antonio B.A."/>
            <person name="Baba T."/>
            <person name="Sakata K."/>
            <person name="Nagamura Y."/>
            <person name="Aoki H."/>
            <person name="Arikawa K."/>
            <person name="Arita K."/>
            <person name="Bito T."/>
            <person name="Chiden Y."/>
            <person name="Fujitsuka N."/>
            <person name="Fukunaka R."/>
            <person name="Hamada M."/>
            <person name="Harada C."/>
            <person name="Hayashi A."/>
            <person name="Hijishita S."/>
            <person name="Honda M."/>
            <person name="Hosokawa S."/>
            <person name="Ichikawa Y."/>
            <person name="Idonuma A."/>
            <person name="Iijima M."/>
            <person name="Ikeda M."/>
            <person name="Ikeno M."/>
            <person name="Ito K."/>
            <person name="Ito S."/>
            <person name="Ito T."/>
            <person name="Ito Y."/>
            <person name="Ito Y."/>
            <person name="Iwabuchi A."/>
            <person name="Kamiya K."/>
            <person name="Karasawa W."/>
            <person name="Kurita K."/>
            <person name="Katagiri S."/>
            <person name="Kikuta A."/>
            <person name="Kobayashi H."/>
            <person name="Kobayashi N."/>
            <person name="Machita K."/>
            <person name="Maehara T."/>
            <person name="Masukawa M."/>
            <person name="Mizubayashi T."/>
            <person name="Mukai Y."/>
            <person name="Nagasaki H."/>
            <person name="Nagata Y."/>
            <person name="Naito S."/>
            <person name="Nakashima M."/>
            <person name="Nakama Y."/>
            <person name="Nakamichi Y."/>
            <person name="Nakamura M."/>
            <person name="Meguro A."/>
            <person name="Negishi M."/>
            <person name="Ohta I."/>
            <person name="Ohta T."/>
            <person name="Okamoto M."/>
            <person name="Ono N."/>
            <person name="Saji S."/>
            <person name="Sakaguchi M."/>
            <person name="Sakai K."/>
            <person name="Shibata M."/>
            <person name="Shimokawa T."/>
            <person name="Song J."/>
            <person name="Takazaki Y."/>
            <person name="Terasawa K."/>
            <person name="Tsugane M."/>
            <person name="Tsuji K."/>
            <person name="Ueda S."/>
            <person name="Waki K."/>
            <person name="Yamagata H."/>
            <person name="Yamamoto M."/>
            <person name="Yamamoto S."/>
            <person name="Yamane H."/>
            <person name="Yoshiki S."/>
            <person name="Yoshihara R."/>
            <person name="Yukawa K."/>
            <person name="Zhong H."/>
            <person name="Yano M."/>
            <person name="Yuan Q."/>
            <person name="Ouyang S."/>
            <person name="Liu J."/>
            <person name="Jones K.M."/>
            <person name="Gansberger K."/>
            <person name="Moffat K."/>
            <person name="Hill J."/>
            <person name="Bera J."/>
            <person name="Fadrosh D."/>
            <person name="Jin S."/>
            <person name="Johri S."/>
            <person name="Kim M."/>
            <person name="Overton L."/>
            <person name="Reardon M."/>
            <person name="Tsitrin T."/>
            <person name="Vuong H."/>
            <person name="Weaver B."/>
            <person name="Ciecko A."/>
            <person name="Tallon L."/>
            <person name="Jackson J."/>
            <person name="Pai G."/>
            <person name="Aken S.V."/>
            <person name="Utterback T."/>
            <person name="Reidmuller S."/>
            <person name="Feldblyum T."/>
            <person name="Hsiao J."/>
            <person name="Zismann V."/>
            <person name="Iobst S."/>
            <person name="de Vazeille A.R."/>
            <person name="Buell C.R."/>
            <person name="Ying K."/>
            <person name="Li Y."/>
            <person name="Lu T."/>
            <person name="Huang Y."/>
            <person name="Zhao Q."/>
            <person name="Feng Q."/>
            <person name="Zhang L."/>
            <person name="Zhu J."/>
            <person name="Weng Q."/>
            <person name="Mu J."/>
            <person name="Lu Y."/>
            <person name="Fan D."/>
            <person name="Liu Y."/>
            <person name="Guan J."/>
            <person name="Zhang Y."/>
            <person name="Yu S."/>
            <person name="Liu X."/>
            <person name="Zhang Y."/>
            <person name="Hong G."/>
            <person name="Han B."/>
            <person name="Choisne N."/>
            <person name="Demange N."/>
            <person name="Orjeda G."/>
            <person name="Samain S."/>
            <person name="Cattolico L."/>
            <person name="Pelletier E."/>
            <person name="Couloux A."/>
            <person name="Segurens B."/>
            <person name="Wincker P."/>
            <person name="D'Hont A."/>
            <person name="Scarpelli C."/>
            <person name="Weissenbach J."/>
            <person name="Salanoubat M."/>
            <person name="Quetier F."/>
            <person name="Yu Y."/>
            <person name="Kim H.R."/>
            <person name="Rambo T."/>
            <person name="Currie J."/>
            <person name="Collura K."/>
            <person name="Luo M."/>
            <person name="Yang T."/>
            <person name="Ammiraju J.S.S."/>
            <person name="Engler F."/>
            <person name="Soderlund C."/>
            <person name="Wing R.A."/>
            <person name="Palmer L.E."/>
            <person name="de la Bastide M."/>
            <person name="Spiegel L."/>
            <person name="Nascimento L."/>
            <person name="Zutavern T."/>
            <person name="O'Shaughnessy A."/>
            <person name="Dike S."/>
            <person name="Dedhia N."/>
            <person name="Preston R."/>
            <person name="Balija V."/>
            <person name="McCombie W.R."/>
            <person name="Chow T."/>
            <person name="Chen H."/>
            <person name="Chung M."/>
            <person name="Chen C."/>
            <person name="Shaw J."/>
            <person name="Wu H."/>
            <person name="Hsiao K."/>
            <person name="Chao Y."/>
            <person name="Chu M."/>
            <person name="Cheng C."/>
            <person name="Hour A."/>
            <person name="Lee P."/>
            <person name="Lin S."/>
            <person name="Lin Y."/>
            <person name="Liou J."/>
            <person name="Liu S."/>
            <person name="Hsing Y."/>
            <person name="Raghuvanshi S."/>
            <person name="Mohanty A."/>
            <person name="Bharti A.K."/>
            <person name="Gaur A."/>
            <person name="Gupta V."/>
            <person name="Kumar D."/>
            <person name="Ravi V."/>
            <person name="Vij S."/>
            <person name="Kapur A."/>
            <person name="Khurana P."/>
            <person name="Khurana P."/>
            <person name="Khurana J.P."/>
            <person name="Tyagi A.K."/>
            <person name="Gaikwad K."/>
            <person name="Singh A."/>
            <person name="Dalal V."/>
            <person name="Srivastava S."/>
            <person name="Dixit A."/>
            <person name="Pal A.K."/>
            <person name="Ghazi I.A."/>
            <person name="Yadav M."/>
            <person name="Pandit A."/>
            <person name="Bhargava A."/>
            <person name="Sureshbabu K."/>
            <person name="Batra K."/>
            <person name="Sharma T.R."/>
            <person name="Mohapatra T."/>
            <person name="Singh N.K."/>
            <person name="Messing J."/>
            <person name="Nelson A.B."/>
            <person name="Fuks G."/>
            <person name="Kavchok S."/>
            <person name="Keizer G."/>
            <person name="Linton E."/>
            <person name="Llaca V."/>
            <person name="Song R."/>
            <person name="Tanyolac B."/>
            <person name="Young S."/>
            <person name="Ho-Il K."/>
            <person name="Hahn J.H."/>
            <person name="Sangsakoo G."/>
            <person name="Vanavichit A."/>
            <person name="de Mattos Luiz.A.T."/>
            <person name="Zimmer P.D."/>
            <person name="Malone G."/>
            <person name="Dellagostin O."/>
            <person name="de Oliveira A.C."/>
            <person name="Bevan M."/>
            <person name="Bancroft I."/>
            <person name="Minx P."/>
            <person name="Cordum H."/>
            <person name="Wilson R."/>
            <person name="Cheng Z."/>
            <person name="Jin W."/>
            <person name="Jiang J."/>
            <person name="Leong S.A."/>
            <person name="Iwama H."/>
            <person name="Gojobori T."/>
            <person name="Itoh T."/>
            <person name="Niimura Y."/>
            <person name="Fujii Y."/>
            <person name="Habara T."/>
            <person name="Sakai H."/>
            <person name="Sato Y."/>
            <person name="Wilson G."/>
            <person name="Kumar K."/>
            <person name="McCouch S."/>
            <person name="Juretic N."/>
            <person name="Hoen D."/>
            <person name="Wright S."/>
            <person name="Bruskiewich R."/>
            <person name="Bureau T."/>
            <person name="Miyao A."/>
            <person name="Hirochika H."/>
            <person name="Nishikawa T."/>
            <person name="Kadowaki K."/>
            <person name="Sugiura M."/>
            <person name="Burr B."/>
            <person name="Sasaki T."/>
        </authorList>
    </citation>
    <scope>NUCLEOTIDE SEQUENCE [LARGE SCALE GENOMIC DNA]</scope>
    <source>
        <strain evidence="3">cv. Nipponbare</strain>
    </source>
</reference>
<dbReference type="EMBL" id="AP005297">
    <property type="protein sequence ID" value="BAD16102.1"/>
    <property type="molecule type" value="Genomic_DNA"/>
</dbReference>
<proteinExistence type="predicted"/>
<name>Q6Z2V9_ORYSJ</name>
<sequence>MDMLKEINIMVEDNKNEDGVRSYKIEDPFEWRAPEHAEYKKATYDNTVKRKRSMAMIDRVVMKGKQGTWRRQTESGGEGQVAMRLRVLKKASLRLWAGTWRLRAYASQASKRLWK</sequence>
<accession>Q6Z2V9</accession>